<gene>
    <name evidence="1" type="ORF">WJX81_000055</name>
</gene>
<comment type="caution">
    <text evidence="1">The sequence shown here is derived from an EMBL/GenBank/DDBJ whole genome shotgun (WGS) entry which is preliminary data.</text>
</comment>
<accession>A0AAW1RFM2</accession>
<protein>
    <submittedName>
        <fullName evidence="1">Uncharacterized protein</fullName>
    </submittedName>
</protein>
<evidence type="ECO:0000313" key="2">
    <source>
        <dbReference type="Proteomes" id="UP001445335"/>
    </source>
</evidence>
<dbReference type="Proteomes" id="UP001445335">
    <property type="component" value="Unassembled WGS sequence"/>
</dbReference>
<dbReference type="EMBL" id="JALJOU010000040">
    <property type="protein sequence ID" value="KAK9832576.1"/>
    <property type="molecule type" value="Genomic_DNA"/>
</dbReference>
<reference evidence="1 2" key="1">
    <citation type="journal article" date="2024" name="Nat. Commun.">
        <title>Phylogenomics reveals the evolutionary origins of lichenization in chlorophyte algae.</title>
        <authorList>
            <person name="Puginier C."/>
            <person name="Libourel C."/>
            <person name="Otte J."/>
            <person name="Skaloud P."/>
            <person name="Haon M."/>
            <person name="Grisel S."/>
            <person name="Petersen M."/>
            <person name="Berrin J.G."/>
            <person name="Delaux P.M."/>
            <person name="Dal Grande F."/>
            <person name="Keller J."/>
        </authorList>
    </citation>
    <scope>NUCLEOTIDE SEQUENCE [LARGE SCALE GENOMIC DNA]</scope>
    <source>
        <strain evidence="1 2">SAG 245.80</strain>
    </source>
</reference>
<name>A0AAW1RFM2_9CHLO</name>
<organism evidence="1 2">
    <name type="scientific">Elliptochloris bilobata</name>
    <dbReference type="NCBI Taxonomy" id="381761"/>
    <lineage>
        <taxon>Eukaryota</taxon>
        <taxon>Viridiplantae</taxon>
        <taxon>Chlorophyta</taxon>
        <taxon>core chlorophytes</taxon>
        <taxon>Trebouxiophyceae</taxon>
        <taxon>Trebouxiophyceae incertae sedis</taxon>
        <taxon>Elliptochloris clade</taxon>
        <taxon>Elliptochloris</taxon>
    </lineage>
</organism>
<proteinExistence type="predicted"/>
<keyword evidence="2" id="KW-1185">Reference proteome</keyword>
<sequence length="70" mass="8375">MDAVHYVVWRLCILLRRTRAALARLLDWLLQEFEPWFKWMVFDAVLYLVANAAVKRLSRLRPAFEAVGWI</sequence>
<dbReference type="AlphaFoldDB" id="A0AAW1RFM2"/>
<evidence type="ECO:0000313" key="1">
    <source>
        <dbReference type="EMBL" id="KAK9832576.1"/>
    </source>
</evidence>